<evidence type="ECO:0000256" key="1">
    <source>
        <dbReference type="SAM" id="MobiDB-lite"/>
    </source>
</evidence>
<feature type="compositionally biased region" description="Basic and acidic residues" evidence="1">
    <location>
        <begin position="126"/>
        <end position="142"/>
    </location>
</feature>
<feature type="compositionally biased region" description="Basic and acidic residues" evidence="1">
    <location>
        <begin position="94"/>
        <end position="110"/>
    </location>
</feature>
<evidence type="ECO:0000313" key="2">
    <source>
        <dbReference type="EMBL" id="GMA31166.1"/>
    </source>
</evidence>
<organism evidence="2 3">
    <name type="scientific">Litorihabitans aurantiacus</name>
    <dbReference type="NCBI Taxonomy" id="1930061"/>
    <lineage>
        <taxon>Bacteria</taxon>
        <taxon>Bacillati</taxon>
        <taxon>Actinomycetota</taxon>
        <taxon>Actinomycetes</taxon>
        <taxon>Micrococcales</taxon>
        <taxon>Beutenbergiaceae</taxon>
        <taxon>Litorihabitans</taxon>
    </lineage>
</organism>
<sequence length="184" mass="19680">MHVEARGVEVDVGTAAQVLGERPLGRDPVEDRAGVLQRVGPPDLLVAAHERGVVGVEEDDPVLDAVRPERLDDALELVEELLAPGVDDGGEPADPARRGHHPDQRCEEPRGQVVDDVPVQVLQDGGDPRAPRTRHPGDDQHLRALGSRLGGRRLEQRDAAGNRGWVVLVAAVGVLGLRRRGAIG</sequence>
<feature type="region of interest" description="Disordered" evidence="1">
    <location>
        <begin position="83"/>
        <end position="143"/>
    </location>
</feature>
<reference evidence="2" key="2">
    <citation type="submission" date="2023-02" db="EMBL/GenBank/DDBJ databases">
        <authorList>
            <person name="Sun Q."/>
            <person name="Mori K."/>
        </authorList>
    </citation>
    <scope>NUCLEOTIDE SEQUENCE</scope>
    <source>
        <strain evidence="2">NBRC 112290</strain>
    </source>
</reference>
<keyword evidence="3" id="KW-1185">Reference proteome</keyword>
<gene>
    <name evidence="2" type="ORF">GCM10025875_11580</name>
</gene>
<dbReference type="Proteomes" id="UP001157161">
    <property type="component" value="Unassembled WGS sequence"/>
</dbReference>
<reference evidence="2" key="1">
    <citation type="journal article" date="2014" name="Int. J. Syst. Evol. Microbiol.">
        <title>Complete genome sequence of Corynebacterium casei LMG S-19264T (=DSM 44701T), isolated from a smear-ripened cheese.</title>
        <authorList>
            <consortium name="US DOE Joint Genome Institute (JGI-PGF)"/>
            <person name="Walter F."/>
            <person name="Albersmeier A."/>
            <person name="Kalinowski J."/>
            <person name="Ruckert C."/>
        </authorList>
    </citation>
    <scope>NUCLEOTIDE SEQUENCE</scope>
    <source>
        <strain evidence="2">NBRC 112290</strain>
    </source>
</reference>
<dbReference type="AlphaFoldDB" id="A0AA37UQP1"/>
<feature type="compositionally biased region" description="Low complexity" evidence="1">
    <location>
        <begin position="111"/>
        <end position="125"/>
    </location>
</feature>
<proteinExistence type="predicted"/>
<accession>A0AA37UQP1</accession>
<name>A0AA37UQP1_9MICO</name>
<feature type="region of interest" description="Disordered" evidence="1">
    <location>
        <begin position="1"/>
        <end position="29"/>
    </location>
</feature>
<dbReference type="EMBL" id="BSUM01000001">
    <property type="protein sequence ID" value="GMA31166.1"/>
    <property type="molecule type" value="Genomic_DNA"/>
</dbReference>
<comment type="caution">
    <text evidence="2">The sequence shown here is derived from an EMBL/GenBank/DDBJ whole genome shotgun (WGS) entry which is preliminary data.</text>
</comment>
<evidence type="ECO:0000313" key="3">
    <source>
        <dbReference type="Proteomes" id="UP001157161"/>
    </source>
</evidence>
<protein>
    <submittedName>
        <fullName evidence="2">Uncharacterized protein</fullName>
    </submittedName>
</protein>